<evidence type="ECO:0000256" key="2">
    <source>
        <dbReference type="ARBA" id="ARBA00023125"/>
    </source>
</evidence>
<dbReference type="PANTHER" id="PTHR43280:SF2">
    <property type="entry name" value="HTH-TYPE TRANSCRIPTIONAL REGULATOR EXSA"/>
    <property type="match status" value="1"/>
</dbReference>
<comment type="caution">
    <text evidence="5">The sequence shown here is derived from an EMBL/GenBank/DDBJ whole genome shotgun (WGS) entry which is preliminary data.</text>
</comment>
<name>A0A5C4T025_9BACL</name>
<dbReference type="InterPro" id="IPR003313">
    <property type="entry name" value="AraC-bd"/>
</dbReference>
<keyword evidence="2" id="KW-0238">DNA-binding</keyword>
<dbReference type="InterPro" id="IPR018060">
    <property type="entry name" value="HTH_AraC"/>
</dbReference>
<sequence>MNIPVEYIHNCVKISSFNKRFDELKKGDADCDVNLLLADSSHIVMITLSGFNGSNIADLARNGNDHYFTVNSCGYEKFMTKNVKKLRENGRPDFQVIYMLKGTGHFWIDGRQTEVTKGQIVLFHPDERQEYAYAGKNSPELYWIHFSGYGALQWLERVGLSKKRIYHVGKDPQAIELYKKIMVELQIKAPLFQSAVDSYTMSLMSLFGRKASLMQKPEAYVKDPSILQIMTEMHADCTKKWTVADIAKQCGLSPNRVMHKFKEQTGSSVIGYLTRIRMDKAKDMLLNTSLSIKEISHLIGYDNQLYFSRLFHKTESMSPRDYRAGEFRQL</sequence>
<evidence type="ECO:0000256" key="3">
    <source>
        <dbReference type="ARBA" id="ARBA00023163"/>
    </source>
</evidence>
<dbReference type="Pfam" id="PF12833">
    <property type="entry name" value="HTH_18"/>
    <property type="match status" value="1"/>
</dbReference>
<dbReference type="SMART" id="SM00342">
    <property type="entry name" value="HTH_ARAC"/>
    <property type="match status" value="1"/>
</dbReference>
<evidence type="ECO:0000256" key="1">
    <source>
        <dbReference type="ARBA" id="ARBA00023015"/>
    </source>
</evidence>
<dbReference type="EMBL" id="VDCQ01000065">
    <property type="protein sequence ID" value="TNJ62125.1"/>
    <property type="molecule type" value="Genomic_DNA"/>
</dbReference>
<dbReference type="OrthoDB" id="9782911at2"/>
<evidence type="ECO:0000259" key="4">
    <source>
        <dbReference type="PROSITE" id="PS01124"/>
    </source>
</evidence>
<dbReference type="GO" id="GO:0043565">
    <property type="term" value="F:sequence-specific DNA binding"/>
    <property type="evidence" value="ECO:0007669"/>
    <property type="project" value="InterPro"/>
</dbReference>
<dbReference type="AlphaFoldDB" id="A0A5C4T025"/>
<dbReference type="PROSITE" id="PS01124">
    <property type="entry name" value="HTH_ARAC_FAMILY_2"/>
    <property type="match status" value="1"/>
</dbReference>
<evidence type="ECO:0000313" key="5">
    <source>
        <dbReference type="EMBL" id="TNJ62125.1"/>
    </source>
</evidence>
<accession>A0A5C4T025</accession>
<proteinExistence type="predicted"/>
<keyword evidence="3" id="KW-0804">Transcription</keyword>
<evidence type="ECO:0000313" key="6">
    <source>
        <dbReference type="Proteomes" id="UP000307943"/>
    </source>
</evidence>
<dbReference type="SUPFAM" id="SSF46689">
    <property type="entry name" value="Homeodomain-like"/>
    <property type="match status" value="2"/>
</dbReference>
<reference evidence="5 6" key="1">
    <citation type="submission" date="2019-05" db="EMBL/GenBank/DDBJ databases">
        <title>We sequenced the genome of Paenibacillus hemerocallicola KCTC 33185 for further insight into its adaptation and study the phylogeny of Paenibacillus.</title>
        <authorList>
            <person name="Narsing Rao M.P."/>
        </authorList>
    </citation>
    <scope>NUCLEOTIDE SEQUENCE [LARGE SCALE GENOMIC DNA]</scope>
    <source>
        <strain evidence="5 6">KCTC 33185</strain>
    </source>
</reference>
<dbReference type="InterPro" id="IPR037923">
    <property type="entry name" value="HTH-like"/>
</dbReference>
<dbReference type="Gene3D" id="1.10.10.60">
    <property type="entry name" value="Homeodomain-like"/>
    <property type="match status" value="2"/>
</dbReference>
<dbReference type="PANTHER" id="PTHR43280">
    <property type="entry name" value="ARAC-FAMILY TRANSCRIPTIONAL REGULATOR"/>
    <property type="match status" value="1"/>
</dbReference>
<organism evidence="5 6">
    <name type="scientific">Paenibacillus hemerocallicola</name>
    <dbReference type="NCBI Taxonomy" id="1172614"/>
    <lineage>
        <taxon>Bacteria</taxon>
        <taxon>Bacillati</taxon>
        <taxon>Bacillota</taxon>
        <taxon>Bacilli</taxon>
        <taxon>Bacillales</taxon>
        <taxon>Paenibacillaceae</taxon>
        <taxon>Paenibacillus</taxon>
    </lineage>
</organism>
<dbReference type="Proteomes" id="UP000307943">
    <property type="component" value="Unassembled WGS sequence"/>
</dbReference>
<dbReference type="InterPro" id="IPR009057">
    <property type="entry name" value="Homeodomain-like_sf"/>
</dbReference>
<keyword evidence="6" id="KW-1185">Reference proteome</keyword>
<dbReference type="Gene3D" id="2.60.120.280">
    <property type="entry name" value="Regulatory protein AraC"/>
    <property type="match status" value="1"/>
</dbReference>
<dbReference type="RefSeq" id="WP_139606396.1">
    <property type="nucleotide sequence ID" value="NZ_VDCQ01000065.1"/>
</dbReference>
<gene>
    <name evidence="5" type="ORF">FE784_32385</name>
</gene>
<dbReference type="SUPFAM" id="SSF51215">
    <property type="entry name" value="Regulatory protein AraC"/>
    <property type="match status" value="1"/>
</dbReference>
<dbReference type="GO" id="GO:0003700">
    <property type="term" value="F:DNA-binding transcription factor activity"/>
    <property type="evidence" value="ECO:0007669"/>
    <property type="project" value="InterPro"/>
</dbReference>
<feature type="domain" description="HTH araC/xylS-type" evidence="4">
    <location>
        <begin position="227"/>
        <end position="325"/>
    </location>
</feature>
<dbReference type="Pfam" id="PF02311">
    <property type="entry name" value="AraC_binding"/>
    <property type="match status" value="1"/>
</dbReference>
<protein>
    <submittedName>
        <fullName evidence="5">AraC family transcriptional regulator</fullName>
    </submittedName>
</protein>
<keyword evidence="1" id="KW-0805">Transcription regulation</keyword>